<accession>A0A0C9WTJ5</accession>
<reference evidence="1 2" key="1">
    <citation type="submission" date="2014-04" db="EMBL/GenBank/DDBJ databases">
        <authorList>
            <consortium name="DOE Joint Genome Institute"/>
            <person name="Kuo A."/>
            <person name="Kohler A."/>
            <person name="Nagy L.G."/>
            <person name="Floudas D."/>
            <person name="Copeland A."/>
            <person name="Barry K.W."/>
            <person name="Cichocki N."/>
            <person name="Veneault-Fourrey C."/>
            <person name="LaButti K."/>
            <person name="Lindquist E.A."/>
            <person name="Lipzen A."/>
            <person name="Lundell T."/>
            <person name="Morin E."/>
            <person name="Murat C."/>
            <person name="Sun H."/>
            <person name="Tunlid A."/>
            <person name="Henrissat B."/>
            <person name="Grigoriev I.V."/>
            <person name="Hibbett D.S."/>
            <person name="Martin F."/>
            <person name="Nordberg H.P."/>
            <person name="Cantor M.N."/>
            <person name="Hua S.X."/>
        </authorList>
    </citation>
    <scope>NUCLEOTIDE SEQUENCE [LARGE SCALE GENOMIC DNA]</scope>
    <source>
        <strain evidence="1 2">LaAM-08-1</strain>
    </source>
</reference>
<organism evidence="1 2">
    <name type="scientific">Laccaria amethystina LaAM-08-1</name>
    <dbReference type="NCBI Taxonomy" id="1095629"/>
    <lineage>
        <taxon>Eukaryota</taxon>
        <taxon>Fungi</taxon>
        <taxon>Dikarya</taxon>
        <taxon>Basidiomycota</taxon>
        <taxon>Agaricomycotina</taxon>
        <taxon>Agaricomycetes</taxon>
        <taxon>Agaricomycetidae</taxon>
        <taxon>Agaricales</taxon>
        <taxon>Agaricineae</taxon>
        <taxon>Hydnangiaceae</taxon>
        <taxon>Laccaria</taxon>
    </lineage>
</organism>
<keyword evidence="2" id="KW-1185">Reference proteome</keyword>
<name>A0A0C9WTJ5_9AGAR</name>
<evidence type="ECO:0000313" key="1">
    <source>
        <dbReference type="EMBL" id="KIJ91608.1"/>
    </source>
</evidence>
<dbReference type="EMBL" id="KN838986">
    <property type="protein sequence ID" value="KIJ91608.1"/>
    <property type="molecule type" value="Genomic_DNA"/>
</dbReference>
<protein>
    <submittedName>
        <fullName evidence="1">Uncharacterized protein</fullName>
    </submittedName>
</protein>
<proteinExistence type="predicted"/>
<gene>
    <name evidence="1" type="ORF">K443DRAFT_477560</name>
</gene>
<dbReference type="Proteomes" id="UP000054477">
    <property type="component" value="Unassembled WGS sequence"/>
</dbReference>
<evidence type="ECO:0000313" key="2">
    <source>
        <dbReference type="Proteomes" id="UP000054477"/>
    </source>
</evidence>
<dbReference type="AlphaFoldDB" id="A0A0C9WTJ5"/>
<dbReference type="HOGENOM" id="CLU_2542927_0_0_1"/>
<sequence length="83" mass="9432">MHRDMFSLRSSQFWLESHSIVQERAGRRPLSEQHRTTPSSDNILACLPPPPATGFLPLGPVPDFQGIPAKECLYRRRATMNTK</sequence>
<reference evidence="2" key="2">
    <citation type="submission" date="2015-01" db="EMBL/GenBank/DDBJ databases">
        <title>Evolutionary Origins and Diversification of the Mycorrhizal Mutualists.</title>
        <authorList>
            <consortium name="DOE Joint Genome Institute"/>
            <consortium name="Mycorrhizal Genomics Consortium"/>
            <person name="Kohler A."/>
            <person name="Kuo A."/>
            <person name="Nagy L.G."/>
            <person name="Floudas D."/>
            <person name="Copeland A."/>
            <person name="Barry K.W."/>
            <person name="Cichocki N."/>
            <person name="Veneault-Fourrey C."/>
            <person name="LaButti K."/>
            <person name="Lindquist E.A."/>
            <person name="Lipzen A."/>
            <person name="Lundell T."/>
            <person name="Morin E."/>
            <person name="Murat C."/>
            <person name="Riley R."/>
            <person name="Ohm R."/>
            <person name="Sun H."/>
            <person name="Tunlid A."/>
            <person name="Henrissat B."/>
            <person name="Grigoriev I.V."/>
            <person name="Hibbett D.S."/>
            <person name="Martin F."/>
        </authorList>
    </citation>
    <scope>NUCLEOTIDE SEQUENCE [LARGE SCALE GENOMIC DNA]</scope>
    <source>
        <strain evidence="2">LaAM-08-1</strain>
    </source>
</reference>